<dbReference type="GO" id="GO:0005829">
    <property type="term" value="C:cytosol"/>
    <property type="evidence" value="ECO:0007669"/>
    <property type="project" value="TreeGrafter"/>
</dbReference>
<evidence type="ECO:0000256" key="4">
    <source>
        <dbReference type="ARBA" id="ARBA00022801"/>
    </source>
</evidence>
<keyword evidence="8" id="KW-0624">Polysaccharide degradation</keyword>
<keyword evidence="6" id="KW-0119">Carbohydrate metabolism</keyword>
<feature type="binding site" evidence="10">
    <location>
        <position position="291"/>
    </location>
    <ligand>
        <name>substrate</name>
    </ligand>
</feature>
<dbReference type="Pfam" id="PF00232">
    <property type="entry name" value="Glyco_hydro_1"/>
    <property type="match status" value="1"/>
</dbReference>
<evidence type="ECO:0000256" key="3">
    <source>
        <dbReference type="ARBA" id="ARBA00012744"/>
    </source>
</evidence>
<dbReference type="PANTHER" id="PTHR10353:SF36">
    <property type="entry name" value="LP05116P"/>
    <property type="match status" value="1"/>
</dbReference>
<dbReference type="Gene3D" id="3.20.20.80">
    <property type="entry name" value="Glycosidases"/>
    <property type="match status" value="1"/>
</dbReference>
<protein>
    <recommendedName>
        <fullName evidence="3 11">Beta-glucosidase</fullName>
        <ecNumber evidence="3 11">3.2.1.21</ecNumber>
    </recommendedName>
</protein>
<feature type="binding site" evidence="10">
    <location>
        <position position="19"/>
    </location>
    <ligand>
        <name>substrate</name>
    </ligand>
</feature>
<evidence type="ECO:0000313" key="13">
    <source>
        <dbReference type="Proteomes" id="UP000217257"/>
    </source>
</evidence>
<dbReference type="InterPro" id="IPR017736">
    <property type="entry name" value="Glyco_hydro_1_beta-glucosidase"/>
</dbReference>
<dbReference type="InterPro" id="IPR001360">
    <property type="entry name" value="Glyco_hydro_1"/>
</dbReference>
<keyword evidence="4 11" id="KW-0378">Hydrolase</keyword>
<evidence type="ECO:0000256" key="1">
    <source>
        <dbReference type="ARBA" id="ARBA00000448"/>
    </source>
</evidence>
<reference evidence="12 13" key="1">
    <citation type="submission" date="2017-06" db="EMBL/GenBank/DDBJ databases">
        <title>Sequencing and comparative analysis of myxobacterial genomes.</title>
        <authorList>
            <person name="Rupp O."/>
            <person name="Goesmann A."/>
            <person name="Sogaard-Andersen L."/>
        </authorList>
    </citation>
    <scope>NUCLEOTIDE SEQUENCE [LARGE SCALE GENOMIC DNA]</scope>
    <source>
        <strain evidence="12 13">DSM 52655</strain>
    </source>
</reference>
<evidence type="ECO:0000256" key="8">
    <source>
        <dbReference type="ARBA" id="ARBA00023326"/>
    </source>
</evidence>
<dbReference type="PRINTS" id="PR00131">
    <property type="entry name" value="GLHYDRLASE1"/>
</dbReference>
<evidence type="ECO:0000256" key="5">
    <source>
        <dbReference type="ARBA" id="ARBA00023001"/>
    </source>
</evidence>
<dbReference type="NCBIfam" id="TIGR03356">
    <property type="entry name" value="BGL"/>
    <property type="match status" value="1"/>
</dbReference>
<dbReference type="InterPro" id="IPR017853">
    <property type="entry name" value="GH"/>
</dbReference>
<evidence type="ECO:0000256" key="7">
    <source>
        <dbReference type="ARBA" id="ARBA00023295"/>
    </source>
</evidence>
<dbReference type="EC" id="3.2.1.21" evidence="3 11"/>
<dbReference type="AlphaFoldDB" id="A0A250JF00"/>
<organism evidence="12 13">
    <name type="scientific">Cystobacter fuscus</name>
    <dbReference type="NCBI Taxonomy" id="43"/>
    <lineage>
        <taxon>Bacteria</taxon>
        <taxon>Pseudomonadati</taxon>
        <taxon>Myxococcota</taxon>
        <taxon>Myxococcia</taxon>
        <taxon>Myxococcales</taxon>
        <taxon>Cystobacterineae</taxon>
        <taxon>Archangiaceae</taxon>
        <taxon>Cystobacter</taxon>
    </lineage>
</organism>
<sequence length="445" mass="50608">MTMRFPENFLWGVSTSSYQIEGGAPDDGRGRSIWDTYCATPGKVANGDTGEVACDHYHRYPEDLDLLRDLGAKVYRLSIMWPRVLPEGGGRVNEKGLDFYDRIVDGVLERGMRAWPCLYHWDLPQALQDRGGWTNRDIAGWFTDYTALVARRLGDRVENWVTFNEPSVSAWVGHEEGRHAPGLTDPRAAVRAAHHLNLAHGRAVAVLRELTPRAGVGTVIPIHKARPLPQFQERDAHLVPLFEDKWNGVFLDPIYHGRYPASLADRFAEHVRDGDLAEIHRPIDFVGVNQYFPSYLQQCSNGAWPFQHADPPLYFRRTEMNWAIDGHAFYEALMFVKARYGNPPVYVTENGGAFIDVVGADGRVDDQDRIAYYREYLIGLQRAISEGADVRGFMPWSLLDNFEWARGYAKRFGLVHVDYQTQKRTPKASFHFMRKVIAENALSGI</sequence>
<dbReference type="PROSITE" id="PS00653">
    <property type="entry name" value="GLYCOSYL_HYDROL_F1_2"/>
    <property type="match status" value="1"/>
</dbReference>
<dbReference type="KEGG" id="cfus:CYFUS_007543"/>
<evidence type="ECO:0000313" key="12">
    <source>
        <dbReference type="EMBL" id="ATB42067.1"/>
    </source>
</evidence>
<comment type="catalytic activity">
    <reaction evidence="1 11">
        <text>Hydrolysis of terminal, non-reducing beta-D-glucosyl residues with release of beta-D-glucose.</text>
        <dbReference type="EC" id="3.2.1.21"/>
    </reaction>
</comment>
<dbReference type="InterPro" id="IPR033132">
    <property type="entry name" value="GH_1_N_CS"/>
</dbReference>
<dbReference type="GO" id="GO:0008422">
    <property type="term" value="F:beta-glucosidase activity"/>
    <property type="evidence" value="ECO:0007669"/>
    <property type="project" value="UniProtKB-EC"/>
</dbReference>
<proteinExistence type="inferred from homology"/>
<feature type="binding site" evidence="10">
    <location>
        <position position="396"/>
    </location>
    <ligand>
        <name>substrate</name>
    </ligand>
</feature>
<name>A0A250JF00_9BACT</name>
<accession>A0A250JF00</accession>
<dbReference type="GO" id="GO:0030245">
    <property type="term" value="P:cellulose catabolic process"/>
    <property type="evidence" value="ECO:0007669"/>
    <property type="project" value="UniProtKB-KW"/>
</dbReference>
<keyword evidence="5" id="KW-0136">Cellulose degradation</keyword>
<feature type="binding site" evidence="10">
    <location>
        <begin position="403"/>
        <end position="404"/>
    </location>
    <ligand>
        <name>substrate</name>
    </ligand>
</feature>
<evidence type="ECO:0000256" key="6">
    <source>
        <dbReference type="ARBA" id="ARBA00023277"/>
    </source>
</evidence>
<evidence type="ECO:0000256" key="2">
    <source>
        <dbReference type="ARBA" id="ARBA00010838"/>
    </source>
</evidence>
<feature type="binding site" evidence="10">
    <location>
        <position position="164"/>
    </location>
    <ligand>
        <name>substrate</name>
    </ligand>
</feature>
<keyword evidence="7 11" id="KW-0326">Glycosidase</keyword>
<dbReference type="Proteomes" id="UP000217257">
    <property type="component" value="Chromosome"/>
</dbReference>
<gene>
    <name evidence="12" type="ORF">CYFUS_007543</name>
</gene>
<dbReference type="EMBL" id="CP022098">
    <property type="protein sequence ID" value="ATB42067.1"/>
    <property type="molecule type" value="Genomic_DNA"/>
</dbReference>
<feature type="active site" description="Proton donor" evidence="9">
    <location>
        <position position="165"/>
    </location>
</feature>
<dbReference type="SUPFAM" id="SSF51445">
    <property type="entry name" value="(Trans)glycosidases"/>
    <property type="match status" value="1"/>
</dbReference>
<evidence type="ECO:0000256" key="10">
    <source>
        <dbReference type="PIRSR" id="PIRSR617736-2"/>
    </source>
</evidence>
<comment type="similarity">
    <text evidence="2 11">Belongs to the glycosyl hydrolase 1 family.</text>
</comment>
<feature type="binding site" evidence="10">
    <location>
        <position position="120"/>
    </location>
    <ligand>
        <name>substrate</name>
    </ligand>
</feature>
<evidence type="ECO:0000256" key="11">
    <source>
        <dbReference type="RuleBase" id="RU361175"/>
    </source>
</evidence>
<dbReference type="FunFam" id="3.20.20.80:FF:000004">
    <property type="entry name" value="Beta-glucosidase 6-phospho-beta-glucosidase"/>
    <property type="match status" value="1"/>
</dbReference>
<feature type="active site" description="Nucleophile" evidence="9">
    <location>
        <position position="349"/>
    </location>
</feature>
<dbReference type="PANTHER" id="PTHR10353">
    <property type="entry name" value="GLYCOSYL HYDROLASE"/>
    <property type="match status" value="1"/>
</dbReference>
<evidence type="ECO:0000256" key="9">
    <source>
        <dbReference type="PIRSR" id="PIRSR617736-1"/>
    </source>
</evidence>